<dbReference type="KEGG" id="tan:TA16865"/>
<keyword evidence="3" id="KW-1185">Reference proteome</keyword>
<name>Q4UIL1_THEAN</name>
<dbReference type="eggNOG" id="ENOG502QX5S">
    <property type="taxonomic scope" value="Eukaryota"/>
</dbReference>
<accession>Q4UIL1</accession>
<feature type="region of interest" description="Disordered" evidence="1">
    <location>
        <begin position="1"/>
        <end position="20"/>
    </location>
</feature>
<dbReference type="VEuPathDB" id="PiroplasmaDB:TA16865"/>
<dbReference type="EMBL" id="CR940347">
    <property type="protein sequence ID" value="CAI73078.1"/>
    <property type="molecule type" value="Genomic_DNA"/>
</dbReference>
<reference evidence="2 3" key="1">
    <citation type="journal article" date="2005" name="Science">
        <title>Genome of the host-cell transforming parasite Theileria annulata compared with T. parva.</title>
        <authorList>
            <person name="Pain A."/>
            <person name="Renauld H."/>
            <person name="Berriman M."/>
            <person name="Murphy L."/>
            <person name="Yeats C.A."/>
            <person name="Weir W."/>
            <person name="Kerhornou A."/>
            <person name="Aslett M."/>
            <person name="Bishop R."/>
            <person name="Bouchier C."/>
            <person name="Cochet M."/>
            <person name="Coulson R.M.R."/>
            <person name="Cronin A."/>
            <person name="de Villiers E.P."/>
            <person name="Fraser A."/>
            <person name="Fosker N."/>
            <person name="Gardner M."/>
            <person name="Goble A."/>
            <person name="Griffiths-Jones S."/>
            <person name="Harris D.E."/>
            <person name="Katzer F."/>
            <person name="Larke N."/>
            <person name="Lord A."/>
            <person name="Maser P."/>
            <person name="McKellar S."/>
            <person name="Mooney P."/>
            <person name="Morton F."/>
            <person name="Nene V."/>
            <person name="O'Neil S."/>
            <person name="Price C."/>
            <person name="Quail M.A."/>
            <person name="Rabbinowitsch E."/>
            <person name="Rawlings N.D."/>
            <person name="Rutter S."/>
            <person name="Saunders D."/>
            <person name="Seeger K."/>
            <person name="Shah T."/>
            <person name="Squares R."/>
            <person name="Squares S."/>
            <person name="Tivey A."/>
            <person name="Walker A.R."/>
            <person name="Woodward J."/>
            <person name="Dobbelaere D.A.E."/>
            <person name="Langsley G."/>
            <person name="Rajandream M.A."/>
            <person name="McKeever D."/>
            <person name="Shiels B."/>
            <person name="Tait A."/>
            <person name="Barrell B.G."/>
            <person name="Hall N."/>
        </authorList>
    </citation>
    <scope>NUCLEOTIDE SEQUENCE [LARGE SCALE GENOMIC DNA]</scope>
    <source>
        <strain evidence="3">Ankara</strain>
    </source>
</reference>
<organism evidence="2 3">
    <name type="scientific">Theileria annulata</name>
    <dbReference type="NCBI Taxonomy" id="5874"/>
    <lineage>
        <taxon>Eukaryota</taxon>
        <taxon>Sar</taxon>
        <taxon>Alveolata</taxon>
        <taxon>Apicomplexa</taxon>
        <taxon>Aconoidasida</taxon>
        <taxon>Piroplasmida</taxon>
        <taxon>Theileriidae</taxon>
        <taxon>Theileria</taxon>
    </lineage>
</organism>
<dbReference type="OMA" id="STMIRTC"/>
<dbReference type="Proteomes" id="UP000001950">
    <property type="component" value="Chromosome 1"/>
</dbReference>
<dbReference type="GeneID" id="3864204"/>
<sequence>MGVRTRSYSDSAGQDLKNSNVPQQIVLKRPNLRGNSTNNVRSSDPSGFEDDLVENLGKFEILQKKWLKCILSVDLQCQNANIPVNKQMLFLNNAIKYTLKSIPNQHRVNFFINFLKNYEKDVQFISRLYVILIRLFFCFKYRFRLSEFPSLGCLSLFNNIFWSICSLGTLFTNFILTLCNGFVSMNDVVMGLVGYKSEIKSDNPLYISDEEILKLFPLFSEFHTNKFFCSFHQDFTTFLLKLYCKISVKMDNDGHISDELIWKINEYEINTLTDVNVYIMMLDFYSKVSLKTENLKDSSFLNGLVTIYSNLLKQFNTRDKMSNVVARGIIYSFSRFLTYLFPKYYSISGVPDSVLILIQSYLIIEQQNGVDNVDETVFESLKSVLKNHEVGREILKNLRINFNWYSSNLSFEAELNEYINNIYKSILKSSGIPRTVILYPTTSLTNKIEESYVNYELSKEVANKFLNSLFQHIQENNLSISALVNVIPSTGNLHYFIYLDIGLDKSGVDRSSVITCVLVSMATLMNDGIFVDGNSDSLVRVIIKLNDNYAQDSSLYKLFLSLLYCEIKDDTALSLEYRNYELYLYRTLVVHYLSQLVQSPVRLRDFTFDGKVVEEKMVTVRMFKMLNFRTNYLLMDRIVFEKYLTTRYIPVSDAQTMEDEVDSLIFGFLEYDMNNTTQEQNNQLVKSEDFVQNNANFDNVYFFKVILKFITQFRYNSRNTTELVELLLYKYHMKLCSNNYYDVSMTNRIYSNIKKLVETNLYGRKVKNSLFVQYFGSNEDSDDLIESNESINGDHSLNHDKLNSTSGSVTSTDVQLIELLKLNNRYTKRVFYTLTHIVSGHLVAFLPSNYIPTLLCNWASSLPIDTTSAVKSEKIAIARFILFLLLSQLLSFEHELSLKMFTRLEPIISAINVIYINLEIIHKGPKPFAFCEVISDEDEIYTPERFNFLSQETIELDDSNFYENLVNSYNTLREDSLKKFNERKENIKKRNKEQVQLLLQISVLISQIFLNIILKLYNTISDVNNGLITVTGIIYTNSFILHYLQNKFILKFCLDDGVVLSCIGKKRSLYYNSVEFLLLIDNTLSTMIRTCILSTLNLEADTVKSDPQNITVKLEDPLNHSIKNNTSKESVDYIYKEKKYSELINKIKIFKESIKSKLTYFNSFQNIYNFNIDNIGSTADSMSSGDVGNDTGNNAENEMEDGFEEDLEDFIDFETDSYLSMITYNTKKHTEKYKNMSVKKKLKMTILRNEWKSIIKSHLM</sequence>
<dbReference type="InParanoid" id="Q4UIL1"/>
<dbReference type="RefSeq" id="XP_953756.1">
    <property type="nucleotide sequence ID" value="XM_948663.1"/>
</dbReference>
<dbReference type="OrthoDB" id="362011at2759"/>
<evidence type="ECO:0000313" key="3">
    <source>
        <dbReference type="Proteomes" id="UP000001950"/>
    </source>
</evidence>
<gene>
    <name evidence="2" type="ORF">TA16865</name>
</gene>
<proteinExistence type="predicted"/>
<evidence type="ECO:0000256" key="1">
    <source>
        <dbReference type="SAM" id="MobiDB-lite"/>
    </source>
</evidence>
<evidence type="ECO:0000313" key="2">
    <source>
        <dbReference type="EMBL" id="CAI73078.1"/>
    </source>
</evidence>
<dbReference type="AlphaFoldDB" id="Q4UIL1"/>
<protein>
    <submittedName>
        <fullName evidence="2">Uncharacterized protein</fullName>
    </submittedName>
</protein>